<feature type="domain" description="GIY-YIG" evidence="10">
    <location>
        <begin position="21"/>
        <end position="95"/>
    </location>
</feature>
<proteinExistence type="predicted"/>
<dbReference type="SMART" id="SM00465">
    <property type="entry name" value="GIYc"/>
    <property type="match status" value="1"/>
</dbReference>
<evidence type="ECO:0000256" key="1">
    <source>
        <dbReference type="ARBA" id="ARBA00022763"/>
    </source>
</evidence>
<evidence type="ECO:0000256" key="7">
    <source>
        <dbReference type="ARBA" id="ARBA00040756"/>
    </source>
</evidence>
<reference evidence="11 12" key="1">
    <citation type="journal article" date="2017" name="Front. Microbiol.">
        <title>Double-Face Meets the Bacterial World: The Opportunistic Pathogen Stenotrophomonas maltophilia.</title>
        <authorList>
            <person name="Lira F."/>
            <person name="Berg G."/>
            <person name="Martinez J.L."/>
        </authorList>
    </citation>
    <scope>NUCLEOTIDE SEQUENCE [LARGE SCALE GENOMIC DNA]</scope>
    <source>
        <strain evidence="11 12">EA1</strain>
    </source>
</reference>
<organism evidence="11 12">
    <name type="scientific">Stenotrophomonas maltophilia</name>
    <name type="common">Pseudomonas maltophilia</name>
    <name type="synonym">Xanthomonas maltophilia</name>
    <dbReference type="NCBI Taxonomy" id="40324"/>
    <lineage>
        <taxon>Bacteria</taxon>
        <taxon>Pseudomonadati</taxon>
        <taxon>Pseudomonadota</taxon>
        <taxon>Gammaproteobacteria</taxon>
        <taxon>Lysobacterales</taxon>
        <taxon>Lysobacteraceae</taxon>
        <taxon>Stenotrophomonas</taxon>
        <taxon>Stenotrophomonas maltophilia group</taxon>
    </lineage>
</organism>
<keyword evidence="5" id="KW-0234">DNA repair</keyword>
<keyword evidence="1" id="KW-0227">DNA damage</keyword>
<protein>
    <recommendedName>
        <fullName evidence="7">Excinuclease cho</fullName>
    </recommendedName>
    <alternativeName>
        <fullName evidence="9">Endonuclease cho</fullName>
    </alternativeName>
    <alternativeName>
        <fullName evidence="8">UvrC homolog protein</fullName>
    </alternativeName>
</protein>
<dbReference type="InterPro" id="IPR047296">
    <property type="entry name" value="GIY-YIG_UvrC_Cho"/>
</dbReference>
<dbReference type="CDD" id="cd10434">
    <property type="entry name" value="GIY-YIG_UvrC_Cho"/>
    <property type="match status" value="1"/>
</dbReference>
<evidence type="ECO:0000313" key="11">
    <source>
        <dbReference type="EMBL" id="PJL24783.1"/>
    </source>
</evidence>
<dbReference type="GO" id="GO:0009380">
    <property type="term" value="C:excinuclease repair complex"/>
    <property type="evidence" value="ECO:0007669"/>
    <property type="project" value="TreeGrafter"/>
</dbReference>
<dbReference type="InterPro" id="IPR050066">
    <property type="entry name" value="UvrABC_protein_C"/>
</dbReference>
<dbReference type="GO" id="GO:0006289">
    <property type="term" value="P:nucleotide-excision repair"/>
    <property type="evidence" value="ECO:0007669"/>
    <property type="project" value="InterPro"/>
</dbReference>
<dbReference type="InterPro" id="IPR035901">
    <property type="entry name" value="GIY-YIG_endonuc_sf"/>
</dbReference>
<evidence type="ECO:0000256" key="3">
    <source>
        <dbReference type="ARBA" id="ARBA00022801"/>
    </source>
</evidence>
<keyword evidence="4" id="KW-0267">Excision nuclease</keyword>
<dbReference type="InterPro" id="IPR000305">
    <property type="entry name" value="GIY-YIG_endonuc"/>
</dbReference>
<dbReference type="Gene3D" id="3.40.1440.10">
    <property type="entry name" value="GIY-YIG endonuclease"/>
    <property type="match status" value="1"/>
</dbReference>
<dbReference type="PANTHER" id="PTHR30562">
    <property type="entry name" value="UVRC/OXIDOREDUCTASE"/>
    <property type="match status" value="1"/>
</dbReference>
<dbReference type="GO" id="GO:0016787">
    <property type="term" value="F:hydrolase activity"/>
    <property type="evidence" value="ECO:0007669"/>
    <property type="project" value="UniProtKB-KW"/>
</dbReference>
<gene>
    <name evidence="11" type="ORF">B9Y64_19420</name>
</gene>
<name>A0A2J0U740_STEMA</name>
<dbReference type="GO" id="GO:0009432">
    <property type="term" value="P:SOS response"/>
    <property type="evidence" value="ECO:0007669"/>
    <property type="project" value="UniProtKB-KW"/>
</dbReference>
<evidence type="ECO:0000256" key="6">
    <source>
        <dbReference type="ARBA" id="ARBA00023236"/>
    </source>
</evidence>
<evidence type="ECO:0000256" key="4">
    <source>
        <dbReference type="ARBA" id="ARBA00022881"/>
    </source>
</evidence>
<sequence length="270" mass="29796">MSSALNLPRSDLLANAGALPRLPGVYTFHDAAGAALYIGKSVDIRRRVLDHLRAPDERRLVDRTTHFSCIRTAGDIGAQLLEARLIKQAMPLFNQRLRRNKRLCTIVLADDAVRIEDVHAADPLRAYGLFPSRHAAVAALERLAEEHRLCLGRLGIESVRAGVPCFRHLLKRCSGVCNGMESTSAHDERLRTGLAGYHQRAWPYAGAIGIEERSEDLKQIHVVRNWTYLGSAPTIAAARRLDTPAVGFDRDGYSVLARPLIGESVKVISL</sequence>
<evidence type="ECO:0000259" key="10">
    <source>
        <dbReference type="PROSITE" id="PS50164"/>
    </source>
</evidence>
<dbReference type="OrthoDB" id="9803913at2"/>
<evidence type="ECO:0000313" key="12">
    <source>
        <dbReference type="Proteomes" id="UP000230167"/>
    </source>
</evidence>
<dbReference type="SUPFAM" id="SSF82771">
    <property type="entry name" value="GIY-YIG endonuclease"/>
    <property type="match status" value="1"/>
</dbReference>
<dbReference type="EMBL" id="NEQV01000007">
    <property type="protein sequence ID" value="PJL24783.1"/>
    <property type="molecule type" value="Genomic_DNA"/>
</dbReference>
<dbReference type="PANTHER" id="PTHR30562:SF10">
    <property type="entry name" value="EXCINUCLEASE CHO"/>
    <property type="match status" value="1"/>
</dbReference>
<dbReference type="AlphaFoldDB" id="A0A2J0U740"/>
<keyword evidence="3" id="KW-0378">Hydrolase</keyword>
<evidence type="ECO:0000256" key="8">
    <source>
        <dbReference type="ARBA" id="ARBA00042138"/>
    </source>
</evidence>
<accession>A0A2J0U740</accession>
<evidence type="ECO:0000256" key="5">
    <source>
        <dbReference type="ARBA" id="ARBA00023204"/>
    </source>
</evidence>
<dbReference type="Proteomes" id="UP000230167">
    <property type="component" value="Unassembled WGS sequence"/>
</dbReference>
<comment type="caution">
    <text evidence="11">The sequence shown here is derived from an EMBL/GenBank/DDBJ whole genome shotgun (WGS) entry which is preliminary data.</text>
</comment>
<keyword evidence="2" id="KW-0228">DNA excision</keyword>
<evidence type="ECO:0000256" key="2">
    <source>
        <dbReference type="ARBA" id="ARBA00022769"/>
    </source>
</evidence>
<evidence type="ECO:0000256" key="9">
    <source>
        <dbReference type="ARBA" id="ARBA00042732"/>
    </source>
</evidence>
<dbReference type="RefSeq" id="WP_157804543.1">
    <property type="nucleotide sequence ID" value="NZ_CBCPIZ010000031.1"/>
</dbReference>
<dbReference type="GO" id="GO:0004518">
    <property type="term" value="F:nuclease activity"/>
    <property type="evidence" value="ECO:0007669"/>
    <property type="project" value="UniProtKB-KW"/>
</dbReference>
<dbReference type="PROSITE" id="PS50164">
    <property type="entry name" value="GIY_YIG"/>
    <property type="match status" value="1"/>
</dbReference>
<keyword evidence="6" id="KW-0742">SOS response</keyword>